<evidence type="ECO:0000256" key="1">
    <source>
        <dbReference type="SAM" id="MobiDB-lite"/>
    </source>
</evidence>
<dbReference type="AlphaFoldDB" id="A0A8S3XMZ3"/>
<organism evidence="2 3">
    <name type="scientific">Parnassius apollo</name>
    <name type="common">Apollo butterfly</name>
    <name type="synonym">Papilio apollo</name>
    <dbReference type="NCBI Taxonomy" id="110799"/>
    <lineage>
        <taxon>Eukaryota</taxon>
        <taxon>Metazoa</taxon>
        <taxon>Ecdysozoa</taxon>
        <taxon>Arthropoda</taxon>
        <taxon>Hexapoda</taxon>
        <taxon>Insecta</taxon>
        <taxon>Pterygota</taxon>
        <taxon>Neoptera</taxon>
        <taxon>Endopterygota</taxon>
        <taxon>Lepidoptera</taxon>
        <taxon>Glossata</taxon>
        <taxon>Ditrysia</taxon>
        <taxon>Papilionoidea</taxon>
        <taxon>Papilionidae</taxon>
        <taxon>Parnassiinae</taxon>
        <taxon>Parnassini</taxon>
        <taxon>Parnassius</taxon>
        <taxon>Parnassius</taxon>
    </lineage>
</organism>
<dbReference type="Proteomes" id="UP000691718">
    <property type="component" value="Unassembled WGS sequence"/>
</dbReference>
<comment type="caution">
    <text evidence="2">The sequence shown here is derived from an EMBL/GenBank/DDBJ whole genome shotgun (WGS) entry which is preliminary data.</text>
</comment>
<proteinExistence type="predicted"/>
<feature type="compositionally biased region" description="Basic and acidic residues" evidence="1">
    <location>
        <begin position="1"/>
        <end position="17"/>
    </location>
</feature>
<keyword evidence="3" id="KW-1185">Reference proteome</keyword>
<protein>
    <submittedName>
        <fullName evidence="2">(apollo) hypothetical protein</fullName>
    </submittedName>
</protein>
<dbReference type="EMBL" id="CAJQZP010001196">
    <property type="protein sequence ID" value="CAG5028424.1"/>
    <property type="molecule type" value="Genomic_DNA"/>
</dbReference>
<evidence type="ECO:0000313" key="3">
    <source>
        <dbReference type="Proteomes" id="UP000691718"/>
    </source>
</evidence>
<gene>
    <name evidence="2" type="ORF">PAPOLLO_LOCUS19045</name>
</gene>
<sequence length="94" mass="10734">MKACIEEYENRKEEPRRNTLKYNMPPPHAVPCGPHCGTGHCAPHCHYGNRGMGQPAPPPQPHHPPPPQFHHHPPPPPPHHRPPPQNQHPHNMFR</sequence>
<feature type="compositionally biased region" description="Basic residues" evidence="1">
    <location>
        <begin position="69"/>
        <end position="82"/>
    </location>
</feature>
<feature type="region of interest" description="Disordered" evidence="1">
    <location>
        <begin position="1"/>
        <end position="29"/>
    </location>
</feature>
<reference evidence="2" key="1">
    <citation type="submission" date="2021-04" db="EMBL/GenBank/DDBJ databases">
        <authorList>
            <person name="Tunstrom K."/>
        </authorList>
    </citation>
    <scope>NUCLEOTIDE SEQUENCE</scope>
</reference>
<feature type="region of interest" description="Disordered" evidence="1">
    <location>
        <begin position="45"/>
        <end position="94"/>
    </location>
</feature>
<accession>A0A8S3XMZ3</accession>
<feature type="compositionally biased region" description="Pro residues" evidence="1">
    <location>
        <begin position="55"/>
        <end position="68"/>
    </location>
</feature>
<evidence type="ECO:0000313" key="2">
    <source>
        <dbReference type="EMBL" id="CAG5028424.1"/>
    </source>
</evidence>
<dbReference type="OrthoDB" id="6931004at2759"/>
<name>A0A8S3XMZ3_PARAO</name>